<evidence type="ECO:0000259" key="2">
    <source>
        <dbReference type="Pfam" id="PF22893"/>
    </source>
</evidence>
<gene>
    <name evidence="3" type="ORF">CMUS01_04880</name>
</gene>
<feature type="domain" description="Ubiquitin-like" evidence="2">
    <location>
        <begin position="348"/>
        <end position="427"/>
    </location>
</feature>
<comment type="caution">
    <text evidence="3">The sequence shown here is derived from an EMBL/GenBank/DDBJ whole genome shotgun (WGS) entry which is preliminary data.</text>
</comment>
<dbReference type="InterPro" id="IPR054464">
    <property type="entry name" value="ULD_fung"/>
</dbReference>
<dbReference type="OrthoDB" id="3045089at2759"/>
<dbReference type="EMBL" id="WIGM01000137">
    <property type="protein sequence ID" value="KAF6837845.1"/>
    <property type="molecule type" value="Genomic_DNA"/>
</dbReference>
<reference evidence="3" key="1">
    <citation type="journal article" date="2020" name="Phytopathology">
        <title>Genome Sequence Resources of Colletotrichum truncatum, C. plurivorum, C. musicola, and C. sojae: Four Species Pathogenic to Soybean (Glycine max).</title>
        <authorList>
            <person name="Rogerio F."/>
            <person name="Boufleur T.R."/>
            <person name="Ciampi-Guillardi M."/>
            <person name="Sukno S.A."/>
            <person name="Thon M.R."/>
            <person name="Massola Junior N.S."/>
            <person name="Baroncelli R."/>
        </authorList>
    </citation>
    <scope>NUCLEOTIDE SEQUENCE</scope>
    <source>
        <strain evidence="3">LFN0074</strain>
    </source>
</reference>
<evidence type="ECO:0000313" key="3">
    <source>
        <dbReference type="EMBL" id="KAF6837845.1"/>
    </source>
</evidence>
<keyword evidence="4" id="KW-1185">Reference proteome</keyword>
<evidence type="ECO:0000313" key="4">
    <source>
        <dbReference type="Proteomes" id="UP000639643"/>
    </source>
</evidence>
<organism evidence="3 4">
    <name type="scientific">Colletotrichum musicola</name>
    <dbReference type="NCBI Taxonomy" id="2175873"/>
    <lineage>
        <taxon>Eukaryota</taxon>
        <taxon>Fungi</taxon>
        <taxon>Dikarya</taxon>
        <taxon>Ascomycota</taxon>
        <taxon>Pezizomycotina</taxon>
        <taxon>Sordariomycetes</taxon>
        <taxon>Hypocreomycetidae</taxon>
        <taxon>Glomerellales</taxon>
        <taxon>Glomerellaceae</taxon>
        <taxon>Colletotrichum</taxon>
        <taxon>Colletotrichum orchidearum species complex</taxon>
    </lineage>
</organism>
<evidence type="ECO:0000256" key="1">
    <source>
        <dbReference type="SAM" id="MobiDB-lite"/>
    </source>
</evidence>
<dbReference type="Pfam" id="PF22893">
    <property type="entry name" value="ULD_2"/>
    <property type="match status" value="1"/>
</dbReference>
<dbReference type="Proteomes" id="UP000639643">
    <property type="component" value="Unassembled WGS sequence"/>
</dbReference>
<name>A0A8H6NMA1_9PEZI</name>
<feature type="compositionally biased region" description="Basic and acidic residues" evidence="1">
    <location>
        <begin position="189"/>
        <end position="204"/>
    </location>
</feature>
<feature type="region of interest" description="Disordered" evidence="1">
    <location>
        <begin position="300"/>
        <end position="345"/>
    </location>
</feature>
<feature type="region of interest" description="Disordered" evidence="1">
    <location>
        <begin position="182"/>
        <end position="207"/>
    </location>
</feature>
<accession>A0A8H6NMA1</accession>
<dbReference type="AlphaFoldDB" id="A0A8H6NMA1"/>
<proteinExistence type="predicted"/>
<protein>
    <recommendedName>
        <fullName evidence="2">Ubiquitin-like domain-containing protein</fullName>
    </recommendedName>
</protein>
<sequence length="429" mass="46867">MDPLSLTASMSGISQTGTSLSKAIYDLISSTRGAPKEISDIARGIADFSVILRELRRVLKDGVSLFRPRLVRHIRSATKRIGAIHDEVGRLIDVVSGVARLKWAFRRSATTQLLYQIEAHKNAINMILHTMALAIQIKVAAAVASIPQDNDPDDEDDRFLRRQQTENVVQASYQSLVELNEAETAASSHAEREGSPSGDEKDQKLTVLKETPKDTARWLYDVAFSSYAEVHGDGEADVDSQAAMSQQQVDISTLVPSAVDQQGAVGPPLRISRKSINPKVVVDELLAEWTALSNEEISGDAAVNTREGQTRPEVAESSQTGEGDGAEEAQALEAESEGEGQDSSETSLLHLKDAVGRKFSFPFRLVESWEGMSQMIGEAFLNTGFLNDAVQQGLYTLYILEGKRPGAVRPEDWSDTISSGEKVEMKLRI</sequence>